<dbReference type="Pfam" id="PF12906">
    <property type="entry name" value="RINGv"/>
    <property type="match status" value="1"/>
</dbReference>
<dbReference type="SMART" id="SM00744">
    <property type="entry name" value="RINGv"/>
    <property type="match status" value="1"/>
</dbReference>
<evidence type="ECO:0000256" key="2">
    <source>
        <dbReference type="ARBA" id="ARBA00022771"/>
    </source>
</evidence>
<feature type="transmembrane region" description="Helical" evidence="4">
    <location>
        <begin position="148"/>
        <end position="175"/>
    </location>
</feature>
<evidence type="ECO:0000256" key="3">
    <source>
        <dbReference type="ARBA" id="ARBA00022833"/>
    </source>
</evidence>
<dbReference type="SUPFAM" id="SSF57850">
    <property type="entry name" value="RING/U-box"/>
    <property type="match status" value="1"/>
</dbReference>
<keyword evidence="7" id="KW-1185">Reference proteome</keyword>
<evidence type="ECO:0000256" key="1">
    <source>
        <dbReference type="ARBA" id="ARBA00022723"/>
    </source>
</evidence>
<reference evidence="6 7" key="2">
    <citation type="journal article" date="2018" name="Hortic Res">
        <title>Improved Brassica rapa reference genome by single-molecule sequencing and chromosome conformation capture technologies.</title>
        <authorList>
            <person name="Zhang L."/>
            <person name="Cai X."/>
            <person name="Wu J."/>
            <person name="Liu M."/>
            <person name="Grob S."/>
            <person name="Cheng F."/>
            <person name="Liang J."/>
            <person name="Cai C."/>
            <person name="Liu Z."/>
            <person name="Liu B."/>
            <person name="Wang F."/>
            <person name="Li S."/>
            <person name="Liu F."/>
            <person name="Li X."/>
            <person name="Cheng L."/>
            <person name="Yang W."/>
            <person name="Li M.H."/>
            <person name="Grossniklaus U."/>
            <person name="Zheng H."/>
            <person name="Wang X."/>
        </authorList>
    </citation>
    <scope>NUCLEOTIDE SEQUENCE [LARGE SCALE GENOMIC DNA]</scope>
    <source>
        <strain evidence="6 7">cv. Chiifu-401-42</strain>
    </source>
</reference>
<evidence type="ECO:0000259" key="5">
    <source>
        <dbReference type="PROSITE" id="PS51292"/>
    </source>
</evidence>
<dbReference type="PANTHER" id="PTHR13145:SF7">
    <property type="entry name" value="RING-CH-TYPE DOMAIN-CONTAINING PROTEIN"/>
    <property type="match status" value="1"/>
</dbReference>
<feature type="transmembrane region" description="Helical" evidence="4">
    <location>
        <begin position="110"/>
        <end position="128"/>
    </location>
</feature>
<keyword evidence="3" id="KW-0862">Zinc</keyword>
<dbReference type="HOGENOM" id="CLU_1130438_0_0_1"/>
<proteinExistence type="predicted"/>
<dbReference type="InterPro" id="IPR011016">
    <property type="entry name" value="Znf_RING-CH"/>
</dbReference>
<organism evidence="6 7">
    <name type="scientific">Brassica campestris</name>
    <name type="common">Field mustard</name>
    <dbReference type="NCBI Taxonomy" id="3711"/>
    <lineage>
        <taxon>Eukaryota</taxon>
        <taxon>Viridiplantae</taxon>
        <taxon>Streptophyta</taxon>
        <taxon>Embryophyta</taxon>
        <taxon>Tracheophyta</taxon>
        <taxon>Spermatophyta</taxon>
        <taxon>Magnoliopsida</taxon>
        <taxon>eudicotyledons</taxon>
        <taxon>Gunneridae</taxon>
        <taxon>Pentapetalae</taxon>
        <taxon>rosids</taxon>
        <taxon>malvids</taxon>
        <taxon>Brassicales</taxon>
        <taxon>Brassicaceae</taxon>
        <taxon>Brassiceae</taxon>
        <taxon>Brassica</taxon>
    </lineage>
</organism>
<dbReference type="EnsemblPlants" id="Bra029598.1">
    <property type="protein sequence ID" value="Bra029598.1-P"/>
    <property type="gene ID" value="Bra029598"/>
</dbReference>
<name>M4ELD0_BRACM</name>
<dbReference type="InterPro" id="IPR013083">
    <property type="entry name" value="Znf_RING/FYVE/PHD"/>
</dbReference>
<keyword evidence="4" id="KW-1133">Transmembrane helix</keyword>
<keyword evidence="4" id="KW-0812">Transmembrane</keyword>
<dbReference type="Proteomes" id="UP000011750">
    <property type="component" value="Chromosome A05"/>
</dbReference>
<dbReference type="AlphaFoldDB" id="M4ELD0"/>
<evidence type="ECO:0000256" key="4">
    <source>
        <dbReference type="SAM" id="Phobius"/>
    </source>
</evidence>
<protein>
    <recommendedName>
        <fullName evidence="5">RING-CH-type domain-containing protein</fullName>
    </recommendedName>
</protein>
<feature type="domain" description="RING-CH-type" evidence="5">
    <location>
        <begin position="20"/>
        <end position="81"/>
    </location>
</feature>
<keyword evidence="1" id="KW-0479">Metal-binding</keyword>
<reference evidence="6 7" key="1">
    <citation type="journal article" date="2011" name="Nat. Genet.">
        <title>The genome of the mesopolyploid crop species Brassica rapa.</title>
        <authorList>
            <consortium name="Brassica rapa Genome Sequencing Project Consortium"/>
            <person name="Wang X."/>
            <person name="Wang H."/>
            <person name="Wang J."/>
            <person name="Sun R."/>
            <person name="Wu J."/>
            <person name="Liu S."/>
            <person name="Bai Y."/>
            <person name="Mun J.H."/>
            <person name="Bancroft I."/>
            <person name="Cheng F."/>
            <person name="Huang S."/>
            <person name="Li X."/>
            <person name="Hua W."/>
            <person name="Wang J."/>
            <person name="Wang X."/>
            <person name="Freeling M."/>
            <person name="Pires J.C."/>
            <person name="Paterson A.H."/>
            <person name="Chalhoub B."/>
            <person name="Wang B."/>
            <person name="Hayward A."/>
            <person name="Sharpe A.G."/>
            <person name="Park B.S."/>
            <person name="Weisshaar B."/>
            <person name="Liu B."/>
            <person name="Li B."/>
            <person name="Liu B."/>
            <person name="Tong C."/>
            <person name="Song C."/>
            <person name="Duran C."/>
            <person name="Peng C."/>
            <person name="Geng C."/>
            <person name="Koh C."/>
            <person name="Lin C."/>
            <person name="Edwards D."/>
            <person name="Mu D."/>
            <person name="Shen D."/>
            <person name="Soumpourou E."/>
            <person name="Li F."/>
            <person name="Fraser F."/>
            <person name="Conant G."/>
            <person name="Lassalle G."/>
            <person name="King G.J."/>
            <person name="Bonnema G."/>
            <person name="Tang H."/>
            <person name="Wang H."/>
            <person name="Belcram H."/>
            <person name="Zhou H."/>
            <person name="Hirakawa H."/>
            <person name="Abe H."/>
            <person name="Guo H."/>
            <person name="Wang H."/>
            <person name="Jin H."/>
            <person name="Parkin I.A."/>
            <person name="Batley J."/>
            <person name="Kim J.S."/>
            <person name="Just J."/>
            <person name="Li J."/>
            <person name="Xu J."/>
            <person name="Deng J."/>
            <person name="Kim J.A."/>
            <person name="Li J."/>
            <person name="Yu J."/>
            <person name="Meng J."/>
            <person name="Wang J."/>
            <person name="Min J."/>
            <person name="Poulain J."/>
            <person name="Wang J."/>
            <person name="Hatakeyama K."/>
            <person name="Wu K."/>
            <person name="Wang L."/>
            <person name="Fang L."/>
            <person name="Trick M."/>
            <person name="Links M.G."/>
            <person name="Zhao M."/>
            <person name="Jin M."/>
            <person name="Ramchiary N."/>
            <person name="Drou N."/>
            <person name="Berkman P.J."/>
            <person name="Cai Q."/>
            <person name="Huang Q."/>
            <person name="Li R."/>
            <person name="Tabata S."/>
            <person name="Cheng S."/>
            <person name="Zhang S."/>
            <person name="Zhang S."/>
            <person name="Huang S."/>
            <person name="Sato S."/>
            <person name="Sun S."/>
            <person name="Kwon S.J."/>
            <person name="Choi S.R."/>
            <person name="Lee T.H."/>
            <person name="Fan W."/>
            <person name="Zhao X."/>
            <person name="Tan X."/>
            <person name="Xu X."/>
            <person name="Wang Y."/>
            <person name="Qiu Y."/>
            <person name="Yin Y."/>
            <person name="Li Y."/>
            <person name="Du Y."/>
            <person name="Liao Y."/>
            <person name="Lim Y."/>
            <person name="Narusaka Y."/>
            <person name="Wang Y."/>
            <person name="Wang Z."/>
            <person name="Li Z."/>
            <person name="Wang Z."/>
            <person name="Xiong Z."/>
            <person name="Zhang Z."/>
        </authorList>
    </citation>
    <scope>NUCLEOTIDE SEQUENCE [LARGE SCALE GENOMIC DNA]</scope>
    <source>
        <strain evidence="6 7">cv. Chiifu-401-42</strain>
    </source>
</reference>
<reference evidence="6" key="3">
    <citation type="submission" date="2023-03" db="UniProtKB">
        <authorList>
            <consortium name="EnsemblPlants"/>
        </authorList>
    </citation>
    <scope>IDENTIFICATION</scope>
    <source>
        <strain evidence="6">cv. Chiifu-401-42</strain>
    </source>
</reference>
<dbReference type="FunCoup" id="M4ELD0">
    <property type="interactions" value="15"/>
</dbReference>
<keyword evidence="2" id="KW-0863">Zinc-finger</keyword>
<dbReference type="OMA" id="GHNEIFP"/>
<accession>M4ELD0</accession>
<dbReference type="eggNOG" id="KOG1609">
    <property type="taxonomic scope" value="Eukaryota"/>
</dbReference>
<dbReference type="Gramene" id="Bra029598.1">
    <property type="protein sequence ID" value="Bra029598.1-P"/>
    <property type="gene ID" value="Bra029598"/>
</dbReference>
<dbReference type="Gene3D" id="3.30.40.10">
    <property type="entry name" value="Zinc/RING finger domain, C3HC4 (zinc finger)"/>
    <property type="match status" value="1"/>
</dbReference>
<dbReference type="PANTHER" id="PTHR13145">
    <property type="entry name" value="SSM4 PROTEIN"/>
    <property type="match status" value="1"/>
</dbReference>
<keyword evidence="4" id="KW-0472">Membrane</keyword>
<sequence length="246" mass="28184">MDVSQEITETGGHNEIFPVDEEEEEDLCRICRSPEEPGNPLRYPCLCRGSIKYVHQDCLRTWLNLRGYKKCEVSRRCYSFVPVYSDNAPPLPCKVFLTGVLSRLGRYMKLIVPWIVVILLNSYFLSLHPWGQVAAAGFQSDFGVSRKFAYLSTSLLYISDIVALITIIALVRLEVGDVNVGRHMKILCDWCYHKSSHIMGLRVLIHIPPNPPLHEFGIVRRLLFFFDDYAFALLKVSIYPPLCLKT</sequence>
<dbReference type="GO" id="GO:0008270">
    <property type="term" value="F:zinc ion binding"/>
    <property type="evidence" value="ECO:0007669"/>
    <property type="project" value="UniProtKB-KW"/>
</dbReference>
<evidence type="ECO:0000313" key="7">
    <source>
        <dbReference type="Proteomes" id="UP000011750"/>
    </source>
</evidence>
<dbReference type="InParanoid" id="M4ELD0"/>
<dbReference type="PROSITE" id="PS51292">
    <property type="entry name" value="ZF_RING_CH"/>
    <property type="match status" value="1"/>
</dbReference>
<evidence type="ECO:0000313" key="6">
    <source>
        <dbReference type="EnsemblPlants" id="Bra029598.1-P"/>
    </source>
</evidence>